<dbReference type="GO" id="GO:0016567">
    <property type="term" value="P:protein ubiquitination"/>
    <property type="evidence" value="ECO:0007669"/>
    <property type="project" value="TreeGrafter"/>
</dbReference>
<dbReference type="InterPro" id="IPR013083">
    <property type="entry name" value="Znf_RING/FYVE/PHD"/>
</dbReference>
<feature type="domain" description="RING-type" evidence="6">
    <location>
        <begin position="447"/>
        <end position="492"/>
    </location>
</feature>
<dbReference type="PANTHER" id="PTHR15710">
    <property type="entry name" value="E3 UBIQUITIN-PROTEIN LIGASE PRAJA"/>
    <property type="match status" value="1"/>
</dbReference>
<gene>
    <name evidence="7" type="ORF">A1Q2_03842</name>
</gene>
<feature type="region of interest" description="Disordered" evidence="5">
    <location>
        <begin position="168"/>
        <end position="257"/>
    </location>
</feature>
<feature type="region of interest" description="Disordered" evidence="5">
    <location>
        <begin position="278"/>
        <end position="309"/>
    </location>
</feature>
<protein>
    <submittedName>
        <fullName evidence="7">RING zinc finger protein</fullName>
    </submittedName>
</protein>
<dbReference type="STRING" id="1220162.K1WKE7"/>
<name>K1WKE7_TRIAC</name>
<keyword evidence="1" id="KW-0479">Metal-binding</keyword>
<evidence type="ECO:0000256" key="4">
    <source>
        <dbReference type="PROSITE-ProRule" id="PRU00175"/>
    </source>
</evidence>
<feature type="compositionally biased region" description="Low complexity" evidence="5">
    <location>
        <begin position="248"/>
        <end position="257"/>
    </location>
</feature>
<evidence type="ECO:0000313" key="7">
    <source>
        <dbReference type="EMBL" id="EKD01779.1"/>
    </source>
</evidence>
<keyword evidence="8" id="KW-1185">Reference proteome</keyword>
<feature type="compositionally biased region" description="Low complexity" evidence="5">
    <location>
        <begin position="55"/>
        <end position="72"/>
    </location>
</feature>
<dbReference type="eggNOG" id="KOG0800">
    <property type="taxonomic scope" value="Eukaryota"/>
</dbReference>
<comment type="caution">
    <text evidence="7">The sequence shown here is derived from an EMBL/GenBank/DDBJ whole genome shotgun (WGS) entry which is preliminary data.</text>
</comment>
<dbReference type="InterPro" id="IPR001841">
    <property type="entry name" value="Znf_RING"/>
</dbReference>
<evidence type="ECO:0000256" key="1">
    <source>
        <dbReference type="ARBA" id="ARBA00022723"/>
    </source>
</evidence>
<dbReference type="EMBL" id="AMBO01000310">
    <property type="protein sequence ID" value="EKD01779.1"/>
    <property type="molecule type" value="Genomic_DNA"/>
</dbReference>
<dbReference type="InParanoid" id="K1WKE7"/>
<dbReference type="InterPro" id="IPR011016">
    <property type="entry name" value="Znf_RING-CH"/>
</dbReference>
<evidence type="ECO:0000313" key="8">
    <source>
        <dbReference type="Proteomes" id="UP000006757"/>
    </source>
</evidence>
<evidence type="ECO:0000256" key="5">
    <source>
        <dbReference type="SAM" id="MobiDB-lite"/>
    </source>
</evidence>
<feature type="region of interest" description="Disordered" evidence="5">
    <location>
        <begin position="117"/>
        <end position="147"/>
    </location>
</feature>
<dbReference type="GO" id="GO:0008270">
    <property type="term" value="F:zinc ion binding"/>
    <property type="evidence" value="ECO:0007669"/>
    <property type="project" value="UniProtKB-KW"/>
</dbReference>
<accession>K1WKE7</accession>
<dbReference type="SMART" id="SM00744">
    <property type="entry name" value="RINGv"/>
    <property type="match status" value="1"/>
</dbReference>
<feature type="region of interest" description="Disordered" evidence="5">
    <location>
        <begin position="1"/>
        <end position="105"/>
    </location>
</feature>
<sequence length="525" mass="56641">MDEPRVEDMRDSPRRKRAASPDSASKRRTQTPTASGSGSSSRDVSPPSPSPAQEAFFSATDASPSSSRSTDTMAMDYELPPRSYVPYAQGRNPYSINGGRYESNSEVHERLAGWSMNELGSLDPHTGPPPRWNPTAAPRRESMYAASSPQAVRDALFAARAERAERLSAERPYLSRYEPPRRRNPEVLDPASLFEAGPSSLAGASGPSSGSESGSSGLASSSSFEPNWDMTGVYTRRTGPPPAPSTGSNARSNLAAAQARLRAERLAAFERRIYAEPPPPASEVAARSRLPPNTLGHTSHGHAHGSHYNPAATPFGSALERGYYAYAHARGDPYTLIAVPPEFARYAFSRRRLPARLDGLSDEEKRQAARDALDAVSRLATEERRRLAEKVLQKVVYSELCAHVAPSAAATSTSEPETVSGGMMDNLELPAAPAKTITWDAEVETACAICQDDYDPADESVLTPCGHMYHSSCLGTWLARSNPAASTCPMCRRDLACLAVLRRMSDEGEAKRLWVSVGDEGERGG</sequence>
<keyword evidence="2 4" id="KW-0863">Zinc-finger</keyword>
<evidence type="ECO:0000259" key="6">
    <source>
        <dbReference type="PROSITE" id="PS50089"/>
    </source>
</evidence>
<dbReference type="SMART" id="SM00184">
    <property type="entry name" value="RING"/>
    <property type="match status" value="1"/>
</dbReference>
<organism evidence="7 8">
    <name type="scientific">Trichosporon asahii var. asahii (strain CBS 8904)</name>
    <name type="common">Yeast</name>
    <dbReference type="NCBI Taxonomy" id="1220162"/>
    <lineage>
        <taxon>Eukaryota</taxon>
        <taxon>Fungi</taxon>
        <taxon>Dikarya</taxon>
        <taxon>Basidiomycota</taxon>
        <taxon>Agaricomycotina</taxon>
        <taxon>Tremellomycetes</taxon>
        <taxon>Trichosporonales</taxon>
        <taxon>Trichosporonaceae</taxon>
        <taxon>Trichosporon</taxon>
    </lineage>
</organism>
<keyword evidence="3" id="KW-0862">Zinc</keyword>
<reference evidence="7 8" key="1">
    <citation type="journal article" date="2012" name="Eukaryot. Cell">
        <title>Genome sequence of the Trichosporon asahii environmental strain CBS 8904.</title>
        <authorList>
            <person name="Yang R.Y."/>
            <person name="Li H.T."/>
            <person name="Zhu H."/>
            <person name="Zhou G.P."/>
            <person name="Wang M."/>
            <person name="Wang L."/>
        </authorList>
    </citation>
    <scope>NUCLEOTIDE SEQUENCE [LARGE SCALE GENOMIC DNA]</scope>
    <source>
        <strain evidence="7 8">CBS 8904</strain>
    </source>
</reference>
<dbReference type="Gene3D" id="3.30.40.10">
    <property type="entry name" value="Zinc/RING finger domain, C3HC4 (zinc finger)"/>
    <property type="match status" value="1"/>
</dbReference>
<dbReference type="GO" id="GO:0061630">
    <property type="term" value="F:ubiquitin protein ligase activity"/>
    <property type="evidence" value="ECO:0007669"/>
    <property type="project" value="TreeGrafter"/>
</dbReference>
<dbReference type="Proteomes" id="UP000006757">
    <property type="component" value="Unassembled WGS sequence"/>
</dbReference>
<evidence type="ECO:0000256" key="3">
    <source>
        <dbReference type="ARBA" id="ARBA00022833"/>
    </source>
</evidence>
<feature type="compositionally biased region" description="Basic and acidic residues" evidence="5">
    <location>
        <begin position="1"/>
        <end position="12"/>
    </location>
</feature>
<dbReference type="SUPFAM" id="SSF57850">
    <property type="entry name" value="RING/U-box"/>
    <property type="match status" value="1"/>
</dbReference>
<dbReference type="CDD" id="cd16473">
    <property type="entry name" value="RING-H2_RNF103"/>
    <property type="match status" value="1"/>
</dbReference>
<feature type="compositionally biased region" description="Low complexity" evidence="5">
    <location>
        <begin position="35"/>
        <end position="45"/>
    </location>
</feature>
<dbReference type="HOGENOM" id="CLU_539903_0_0_1"/>
<dbReference type="Pfam" id="PF13639">
    <property type="entry name" value="zf-RING_2"/>
    <property type="match status" value="1"/>
</dbReference>
<evidence type="ECO:0000256" key="2">
    <source>
        <dbReference type="ARBA" id="ARBA00022771"/>
    </source>
</evidence>
<dbReference type="PROSITE" id="PS50089">
    <property type="entry name" value="ZF_RING_2"/>
    <property type="match status" value="1"/>
</dbReference>
<proteinExistence type="predicted"/>
<dbReference type="GO" id="GO:0005737">
    <property type="term" value="C:cytoplasm"/>
    <property type="evidence" value="ECO:0007669"/>
    <property type="project" value="TreeGrafter"/>
</dbReference>
<feature type="compositionally biased region" description="Low complexity" evidence="5">
    <location>
        <begin position="195"/>
        <end position="223"/>
    </location>
</feature>
<dbReference type="PANTHER" id="PTHR15710:SF243">
    <property type="entry name" value="E3 UBIQUITIN-PROTEIN LIGASE PRAJA-2 ISOFORM X1"/>
    <property type="match status" value="1"/>
</dbReference>
<dbReference type="AlphaFoldDB" id="K1WKE7"/>